<evidence type="ECO:0000313" key="4">
    <source>
        <dbReference type="Proteomes" id="UP001597541"/>
    </source>
</evidence>
<dbReference type="RefSeq" id="WP_377603511.1">
    <property type="nucleotide sequence ID" value="NZ_JBHUME010000008.1"/>
</dbReference>
<dbReference type="Gene3D" id="3.40.1350.10">
    <property type="match status" value="1"/>
</dbReference>
<dbReference type="InterPro" id="IPR011335">
    <property type="entry name" value="Restrct_endonuc-II-like"/>
</dbReference>
<reference evidence="4" key="1">
    <citation type="journal article" date="2019" name="Int. J. Syst. Evol. Microbiol.">
        <title>The Global Catalogue of Microorganisms (GCM) 10K type strain sequencing project: providing services to taxonomists for standard genome sequencing and annotation.</title>
        <authorList>
            <consortium name="The Broad Institute Genomics Platform"/>
            <consortium name="The Broad Institute Genome Sequencing Center for Infectious Disease"/>
            <person name="Wu L."/>
            <person name="Ma J."/>
        </authorList>
    </citation>
    <scope>NUCLEOTIDE SEQUENCE [LARGE SCALE GENOMIC DNA]</scope>
    <source>
        <strain evidence="4">KCTC 3950</strain>
    </source>
</reference>
<dbReference type="EMBL" id="JBHUME010000008">
    <property type="protein sequence ID" value="MFD2613523.1"/>
    <property type="molecule type" value="Genomic_DNA"/>
</dbReference>
<keyword evidence="1" id="KW-0472">Membrane</keyword>
<keyword evidence="1" id="KW-1133">Transmembrane helix</keyword>
<keyword evidence="3" id="KW-0378">Hydrolase</keyword>
<sequence>MELIGGGAALLLVMGLADTKYFQLSLVIFLLFVAIVVGILYAIKQRKIERLRRSGIADIDKMDGHRFEHYLAQLFKFHGYRSEVTKASGDYGADLVISKDGRKIVVQAKRYSAKVGIKAVQEAFAAIAHYGAAEAWVVTNNDYTDAAYALAKSNKVRLINREALIELMLAMNTAKPANKQETATQQ</sequence>
<dbReference type="PANTHER" id="PTHR30015:SF6">
    <property type="entry name" value="SLL1429 PROTEIN"/>
    <property type="match status" value="1"/>
</dbReference>
<dbReference type="InterPro" id="IPR052906">
    <property type="entry name" value="Type_IV_Methyl-Rstrct_Enzyme"/>
</dbReference>
<keyword evidence="3" id="KW-0540">Nuclease</keyword>
<evidence type="ECO:0000313" key="3">
    <source>
        <dbReference type="EMBL" id="MFD2613523.1"/>
    </source>
</evidence>
<comment type="caution">
    <text evidence="3">The sequence shown here is derived from an EMBL/GenBank/DDBJ whole genome shotgun (WGS) entry which is preliminary data.</text>
</comment>
<dbReference type="InterPro" id="IPR007560">
    <property type="entry name" value="Restrct_endonuc_IV_Mrr"/>
</dbReference>
<organism evidence="3 4">
    <name type="scientific">Paenibacillus gansuensis</name>
    <dbReference type="NCBI Taxonomy" id="306542"/>
    <lineage>
        <taxon>Bacteria</taxon>
        <taxon>Bacillati</taxon>
        <taxon>Bacillota</taxon>
        <taxon>Bacilli</taxon>
        <taxon>Bacillales</taxon>
        <taxon>Paenibacillaceae</taxon>
        <taxon>Paenibacillus</taxon>
    </lineage>
</organism>
<evidence type="ECO:0000259" key="2">
    <source>
        <dbReference type="Pfam" id="PF04471"/>
    </source>
</evidence>
<accession>A0ABW5PEE8</accession>
<evidence type="ECO:0000256" key="1">
    <source>
        <dbReference type="SAM" id="Phobius"/>
    </source>
</evidence>
<dbReference type="Proteomes" id="UP001597541">
    <property type="component" value="Unassembled WGS sequence"/>
</dbReference>
<gene>
    <name evidence="3" type="ORF">ACFSUF_13915</name>
</gene>
<protein>
    <submittedName>
        <fullName evidence="3">Restriction endonuclease</fullName>
    </submittedName>
</protein>
<dbReference type="SUPFAM" id="SSF52980">
    <property type="entry name" value="Restriction endonuclease-like"/>
    <property type="match status" value="1"/>
</dbReference>
<keyword evidence="4" id="KW-1185">Reference proteome</keyword>
<feature type="domain" description="Restriction endonuclease type IV Mrr" evidence="2">
    <location>
        <begin position="59"/>
        <end position="168"/>
    </location>
</feature>
<keyword evidence="3" id="KW-0255">Endonuclease</keyword>
<dbReference type="PANTHER" id="PTHR30015">
    <property type="entry name" value="MRR RESTRICTION SYSTEM PROTEIN"/>
    <property type="match status" value="1"/>
</dbReference>
<keyword evidence="1" id="KW-0812">Transmembrane</keyword>
<dbReference type="GO" id="GO:0004519">
    <property type="term" value="F:endonuclease activity"/>
    <property type="evidence" value="ECO:0007669"/>
    <property type="project" value="UniProtKB-KW"/>
</dbReference>
<proteinExistence type="predicted"/>
<feature type="transmembrane region" description="Helical" evidence="1">
    <location>
        <begin position="27"/>
        <end position="43"/>
    </location>
</feature>
<dbReference type="Pfam" id="PF04471">
    <property type="entry name" value="Mrr_cat"/>
    <property type="match status" value="1"/>
</dbReference>
<dbReference type="InterPro" id="IPR011856">
    <property type="entry name" value="tRNA_endonuc-like_dom_sf"/>
</dbReference>
<name>A0ABW5PEE8_9BACL</name>